<gene>
    <name evidence="5" type="ORF">ALQ44_05495</name>
</gene>
<dbReference type="InterPro" id="IPR002938">
    <property type="entry name" value="FAD-bd"/>
</dbReference>
<dbReference type="InterPro" id="IPR050631">
    <property type="entry name" value="PheA/TfdB_FAD_monoxygenase"/>
</dbReference>
<dbReference type="Gene3D" id="3.30.9.10">
    <property type="entry name" value="D-Amino Acid Oxidase, subunit A, domain 2"/>
    <property type="match status" value="1"/>
</dbReference>
<dbReference type="InterPro" id="IPR036188">
    <property type="entry name" value="FAD/NAD-bd_sf"/>
</dbReference>
<dbReference type="PANTHER" id="PTHR43476">
    <property type="entry name" value="3-(3-HYDROXY-PHENYL)PROPIONATE/3-HYDROXYCINNAMIC ACID HYDROXYLASE"/>
    <property type="match status" value="1"/>
</dbReference>
<feature type="domain" description="FAD-binding" evidence="4">
    <location>
        <begin position="4"/>
        <end position="345"/>
    </location>
</feature>
<evidence type="ECO:0000259" key="4">
    <source>
        <dbReference type="Pfam" id="PF01494"/>
    </source>
</evidence>
<sequence>MAMKTKVAIIGSGPSGLLLGQLLQRAGIDNVIVERKDPDYILSRIRAGVLEQGMTDLLREAGVSERMDAEGLIHDGFELAFAGRCERIDLKSLADGRTVMVYGQTEVTRDLMAARAATGAMTIYDAADVKAHDLKSDSPYLTFVKDGETVRLDCDYIAGCDGFHGVSRQSIPADALKVFERVYPFGWLGVLADTPPVNEELVYANHPRGFALCSMRSAIRTRYYVQVSADEKVEDWSDERFWEELKSRLPEHLAERLVTGPSIEKSIAPLRSFVVEPMQYGRLFLLGDAAHIVPPTGAKGLNLAASDVSTLYRILLKVYQEGRTDLLEKYSQICLRRVWKAERFSWWMTSVLHNFPDTDAFSQRIQQTELDYYVGSEAGRRTIAENYVGLPYEAVE</sequence>
<evidence type="ECO:0000313" key="5">
    <source>
        <dbReference type="EMBL" id="RMO22317.1"/>
    </source>
</evidence>
<evidence type="ECO:0000256" key="1">
    <source>
        <dbReference type="ARBA" id="ARBA00023002"/>
    </source>
</evidence>
<dbReference type="PRINTS" id="PR00420">
    <property type="entry name" value="RNGMNOXGNASE"/>
</dbReference>
<dbReference type="Gene3D" id="3.50.50.60">
    <property type="entry name" value="FAD/NAD(P)-binding domain"/>
    <property type="match status" value="1"/>
</dbReference>
<proteinExistence type="predicted"/>
<dbReference type="GO" id="GO:0071949">
    <property type="term" value="F:FAD binding"/>
    <property type="evidence" value="ECO:0007669"/>
    <property type="project" value="InterPro"/>
</dbReference>
<accession>A0A3M3TMZ8</accession>
<organism evidence="5 6">
    <name type="scientific">Pseudomonas syringae pv. pisi</name>
    <dbReference type="NCBI Taxonomy" id="59510"/>
    <lineage>
        <taxon>Bacteria</taxon>
        <taxon>Pseudomonadati</taxon>
        <taxon>Pseudomonadota</taxon>
        <taxon>Gammaproteobacteria</taxon>
        <taxon>Pseudomonadales</taxon>
        <taxon>Pseudomonadaceae</taxon>
        <taxon>Pseudomonas</taxon>
        <taxon>Pseudomonas syringae</taxon>
    </lineage>
</organism>
<dbReference type="AlphaFoldDB" id="A0A3M3TMZ8"/>
<dbReference type="SUPFAM" id="SSF51905">
    <property type="entry name" value="FAD/NAD(P)-binding domain"/>
    <property type="match status" value="1"/>
</dbReference>
<dbReference type="EC" id="1.14.13.2" evidence="3"/>
<keyword evidence="1" id="KW-0560">Oxidoreductase</keyword>
<name>A0A3M3TMZ8_PSESJ</name>
<dbReference type="Proteomes" id="UP000276886">
    <property type="component" value="Unassembled WGS sequence"/>
</dbReference>
<comment type="caution">
    <text evidence="5">The sequence shown here is derived from an EMBL/GenBank/DDBJ whole genome shotgun (WGS) entry which is preliminary data.</text>
</comment>
<keyword evidence="2" id="KW-0520">NAD</keyword>
<dbReference type="NCBIfam" id="TIGR02360">
    <property type="entry name" value="pbenz_hydroxyl"/>
    <property type="match status" value="1"/>
</dbReference>
<dbReference type="PANTHER" id="PTHR43476:SF4">
    <property type="entry name" value="BLR0106 PROTEIN"/>
    <property type="match status" value="1"/>
</dbReference>
<dbReference type="Pfam" id="PF01494">
    <property type="entry name" value="FAD_binding_3"/>
    <property type="match status" value="1"/>
</dbReference>
<dbReference type="SUPFAM" id="SSF54373">
    <property type="entry name" value="FAD-linked reductases, C-terminal domain"/>
    <property type="match status" value="1"/>
</dbReference>
<dbReference type="GO" id="GO:0043639">
    <property type="term" value="P:benzoate catabolic process"/>
    <property type="evidence" value="ECO:0007669"/>
    <property type="project" value="InterPro"/>
</dbReference>
<keyword evidence="5" id="KW-0503">Monooxygenase</keyword>
<dbReference type="EMBL" id="RBPQ01000249">
    <property type="protein sequence ID" value="RMO22317.1"/>
    <property type="molecule type" value="Genomic_DNA"/>
</dbReference>
<dbReference type="InterPro" id="IPR012733">
    <property type="entry name" value="HB_mOase"/>
</dbReference>
<protein>
    <recommendedName>
        <fullName evidence="3">4-hydroxybenzoate 3-monooxygenase</fullName>
        <ecNumber evidence="3">1.14.13.2</ecNumber>
    </recommendedName>
</protein>
<evidence type="ECO:0000313" key="6">
    <source>
        <dbReference type="Proteomes" id="UP000276886"/>
    </source>
</evidence>
<reference evidence="5 6" key="1">
    <citation type="submission" date="2018-08" db="EMBL/GenBank/DDBJ databases">
        <title>Recombination of ecologically and evolutionarily significant loci maintains genetic cohesion in the Pseudomonas syringae species complex.</title>
        <authorList>
            <person name="Dillon M."/>
            <person name="Thakur S."/>
            <person name="Almeida R.N.D."/>
            <person name="Weir B.S."/>
            <person name="Guttman D.S."/>
        </authorList>
    </citation>
    <scope>NUCLEOTIDE SEQUENCE [LARGE SCALE GENOMIC DNA]</scope>
    <source>
        <strain evidence="5 6">ICMP 2788</strain>
    </source>
</reference>
<evidence type="ECO:0000256" key="2">
    <source>
        <dbReference type="ARBA" id="ARBA00023027"/>
    </source>
</evidence>
<dbReference type="GO" id="GO:0018659">
    <property type="term" value="F:4-hydroxybenzoate 3-monooxygenase activity"/>
    <property type="evidence" value="ECO:0007669"/>
    <property type="project" value="UniProtKB-UniRule"/>
</dbReference>
<dbReference type="NCBIfam" id="NF006091">
    <property type="entry name" value="PRK08243.1"/>
    <property type="match status" value="1"/>
</dbReference>
<evidence type="ECO:0000256" key="3">
    <source>
        <dbReference type="NCBIfam" id="TIGR02360"/>
    </source>
</evidence>